<feature type="region of interest" description="Disordered" evidence="1">
    <location>
        <begin position="182"/>
        <end position="238"/>
    </location>
</feature>
<gene>
    <name evidence="2" type="ORF">EW026_g7105</name>
</gene>
<name>A0A4S4K8V8_9APHY</name>
<organism evidence="2 3">
    <name type="scientific">Hermanssonia centrifuga</name>
    <dbReference type="NCBI Taxonomy" id="98765"/>
    <lineage>
        <taxon>Eukaryota</taxon>
        <taxon>Fungi</taxon>
        <taxon>Dikarya</taxon>
        <taxon>Basidiomycota</taxon>
        <taxon>Agaricomycotina</taxon>
        <taxon>Agaricomycetes</taxon>
        <taxon>Polyporales</taxon>
        <taxon>Meruliaceae</taxon>
        <taxon>Hermanssonia</taxon>
    </lineage>
</organism>
<comment type="caution">
    <text evidence="2">The sequence shown here is derived from an EMBL/GenBank/DDBJ whole genome shotgun (WGS) entry which is preliminary data.</text>
</comment>
<reference evidence="2 3" key="1">
    <citation type="submission" date="2019-02" db="EMBL/GenBank/DDBJ databases">
        <title>Genome sequencing of the rare red list fungi Phlebia centrifuga.</title>
        <authorList>
            <person name="Buettner E."/>
            <person name="Kellner H."/>
        </authorList>
    </citation>
    <scope>NUCLEOTIDE SEQUENCE [LARGE SCALE GENOMIC DNA]</scope>
    <source>
        <strain evidence="2 3">DSM 108282</strain>
    </source>
</reference>
<keyword evidence="3" id="KW-1185">Reference proteome</keyword>
<dbReference type="AlphaFoldDB" id="A0A4S4K8V8"/>
<feature type="compositionally biased region" description="Basic and acidic residues" evidence="1">
    <location>
        <begin position="367"/>
        <end position="383"/>
    </location>
</feature>
<proteinExistence type="predicted"/>
<feature type="compositionally biased region" description="Pro residues" evidence="1">
    <location>
        <begin position="302"/>
        <end position="317"/>
    </location>
</feature>
<accession>A0A4S4K8V8</accession>
<sequence>MPAGNKKSSGKETSKKSKNAPQKESSKDDKQFKVGRIVVLPVGLDGKDLKQSSSPNINTINKLERCGLVCTSKEPFSFRESWSAKQMNTLLCSALPKLFTHLAKDAPWILTNEGSAEDDETFAKHKLPYVLLYRGRTSMENTEIKHPIGADFGRFVGGTGRRSEEKYFYIGTRKTIEPEVYESWQSGSEDDSASEDEHASASVTDVASNGKAIGKYLNDGKQPAKREPPQFFVGETTTDDEIEEGIVFNNRILRSADRLKAASSTLGTEEAPAAVQAIPTPPGPSIIDLSQDLEINGINIPATPPNQPTLPNEPGPHAPGASRSPTPGLAETPLGQPASDLATLTPPQAPATNDSPAMHDIYVGQPADDRKVIVEEEDRRSRT</sequence>
<evidence type="ECO:0000256" key="1">
    <source>
        <dbReference type="SAM" id="MobiDB-lite"/>
    </source>
</evidence>
<protein>
    <submittedName>
        <fullName evidence="2">Uncharacterized protein</fullName>
    </submittedName>
</protein>
<evidence type="ECO:0000313" key="3">
    <source>
        <dbReference type="Proteomes" id="UP000309038"/>
    </source>
</evidence>
<dbReference type="EMBL" id="SGPJ01000462">
    <property type="protein sequence ID" value="THG94348.1"/>
    <property type="molecule type" value="Genomic_DNA"/>
</dbReference>
<feature type="region of interest" description="Disordered" evidence="1">
    <location>
        <begin position="264"/>
        <end position="383"/>
    </location>
</feature>
<evidence type="ECO:0000313" key="2">
    <source>
        <dbReference type="EMBL" id="THG94348.1"/>
    </source>
</evidence>
<dbReference type="Proteomes" id="UP000309038">
    <property type="component" value="Unassembled WGS sequence"/>
</dbReference>
<feature type="region of interest" description="Disordered" evidence="1">
    <location>
        <begin position="1"/>
        <end position="32"/>
    </location>
</feature>